<feature type="short sequence motif" description="GXGXXG" evidence="4">
    <location>
        <begin position="18"/>
        <end position="23"/>
    </location>
</feature>
<keyword evidence="1" id="KW-0378">Hydrolase</keyword>
<dbReference type="PROSITE" id="PS51635">
    <property type="entry name" value="PNPLA"/>
    <property type="match status" value="1"/>
</dbReference>
<dbReference type="InterPro" id="IPR002641">
    <property type="entry name" value="PNPLA_dom"/>
</dbReference>
<protein>
    <recommendedName>
        <fullName evidence="6">PNPLA domain-containing protein</fullName>
    </recommendedName>
</protein>
<evidence type="ECO:0000256" key="5">
    <source>
        <dbReference type="SAM" id="MobiDB-lite"/>
    </source>
</evidence>
<dbReference type="Pfam" id="PF01734">
    <property type="entry name" value="Patatin"/>
    <property type="match status" value="1"/>
</dbReference>
<dbReference type="GO" id="GO:0047499">
    <property type="term" value="F:calcium-independent phospholipase A2 activity"/>
    <property type="evidence" value="ECO:0007669"/>
    <property type="project" value="TreeGrafter"/>
</dbReference>
<feature type="domain" description="PNPLA" evidence="6">
    <location>
        <begin position="14"/>
        <end position="140"/>
    </location>
</feature>
<name>A0A8H3AD00_9AGAM</name>
<keyword evidence="2" id="KW-0442">Lipid degradation</keyword>
<dbReference type="AlphaFoldDB" id="A0A8H3AD00"/>
<sequence length="140" mass="15103">MSQDQGAPKGLNILCIDGGGIRGLSSLIVLQEIMLRVESASGGQQLHPYEHFDMIAGTGTGGISACMLGRLRMPVQKAIEEYVKLMKSVFTDKKSIGSTVYKGAKLKEALRTMMRDATGDENSKISETQKNTECKTCADS</sequence>
<gene>
    <name evidence="7" type="ORF">RDB_LOCUS21303</name>
</gene>
<dbReference type="GO" id="GO:0046486">
    <property type="term" value="P:glycerolipid metabolic process"/>
    <property type="evidence" value="ECO:0007669"/>
    <property type="project" value="UniProtKB-ARBA"/>
</dbReference>
<dbReference type="InterPro" id="IPR016035">
    <property type="entry name" value="Acyl_Trfase/lysoPLipase"/>
</dbReference>
<dbReference type="Gene3D" id="3.40.1090.10">
    <property type="entry name" value="Cytosolic phospholipase A2 catalytic domain"/>
    <property type="match status" value="1"/>
</dbReference>
<reference evidence="7" key="1">
    <citation type="submission" date="2021-01" db="EMBL/GenBank/DDBJ databases">
        <authorList>
            <person name="Kaushik A."/>
        </authorList>
    </citation>
    <scope>NUCLEOTIDE SEQUENCE</scope>
    <source>
        <strain evidence="7">AG4-R118</strain>
    </source>
</reference>
<keyword evidence="3" id="KW-0443">Lipid metabolism</keyword>
<dbReference type="GO" id="GO:0019369">
    <property type="term" value="P:arachidonate metabolic process"/>
    <property type="evidence" value="ECO:0007669"/>
    <property type="project" value="TreeGrafter"/>
</dbReference>
<dbReference type="PANTHER" id="PTHR24185:SF1">
    <property type="entry name" value="CALCIUM-INDEPENDENT PHOSPHOLIPASE A2-GAMMA"/>
    <property type="match status" value="1"/>
</dbReference>
<dbReference type="PANTHER" id="PTHR24185">
    <property type="entry name" value="CALCIUM-INDEPENDENT PHOSPHOLIPASE A2-GAMMA"/>
    <property type="match status" value="1"/>
</dbReference>
<comment type="caution">
    <text evidence="4">Lacks conserved residue(s) required for the propagation of feature annotation.</text>
</comment>
<evidence type="ECO:0000256" key="3">
    <source>
        <dbReference type="ARBA" id="ARBA00023098"/>
    </source>
</evidence>
<dbReference type="EMBL" id="CAJMWX010000535">
    <property type="protein sequence ID" value="CAE6419550.1"/>
    <property type="molecule type" value="Genomic_DNA"/>
</dbReference>
<dbReference type="GO" id="GO:0016042">
    <property type="term" value="P:lipid catabolic process"/>
    <property type="evidence" value="ECO:0007669"/>
    <property type="project" value="UniProtKB-KW"/>
</dbReference>
<organism evidence="7 8">
    <name type="scientific">Rhizoctonia solani</name>
    <dbReference type="NCBI Taxonomy" id="456999"/>
    <lineage>
        <taxon>Eukaryota</taxon>
        <taxon>Fungi</taxon>
        <taxon>Dikarya</taxon>
        <taxon>Basidiomycota</taxon>
        <taxon>Agaricomycotina</taxon>
        <taxon>Agaricomycetes</taxon>
        <taxon>Cantharellales</taxon>
        <taxon>Ceratobasidiaceae</taxon>
        <taxon>Rhizoctonia</taxon>
    </lineage>
</organism>
<evidence type="ECO:0000313" key="7">
    <source>
        <dbReference type="EMBL" id="CAE6419550.1"/>
    </source>
</evidence>
<proteinExistence type="predicted"/>
<evidence type="ECO:0000256" key="4">
    <source>
        <dbReference type="PROSITE-ProRule" id="PRU01161"/>
    </source>
</evidence>
<dbReference type="Proteomes" id="UP000663888">
    <property type="component" value="Unassembled WGS sequence"/>
</dbReference>
<feature type="compositionally biased region" description="Basic and acidic residues" evidence="5">
    <location>
        <begin position="130"/>
        <end position="140"/>
    </location>
</feature>
<accession>A0A8H3AD00</accession>
<dbReference type="GO" id="GO:0016020">
    <property type="term" value="C:membrane"/>
    <property type="evidence" value="ECO:0007669"/>
    <property type="project" value="TreeGrafter"/>
</dbReference>
<evidence type="ECO:0000259" key="6">
    <source>
        <dbReference type="PROSITE" id="PS51635"/>
    </source>
</evidence>
<comment type="caution">
    <text evidence="7">The sequence shown here is derived from an EMBL/GenBank/DDBJ whole genome shotgun (WGS) entry which is preliminary data.</text>
</comment>
<evidence type="ECO:0000256" key="1">
    <source>
        <dbReference type="ARBA" id="ARBA00022801"/>
    </source>
</evidence>
<feature type="region of interest" description="Disordered" evidence="5">
    <location>
        <begin position="117"/>
        <end position="140"/>
    </location>
</feature>
<evidence type="ECO:0000256" key="2">
    <source>
        <dbReference type="ARBA" id="ARBA00022963"/>
    </source>
</evidence>
<evidence type="ECO:0000313" key="8">
    <source>
        <dbReference type="Proteomes" id="UP000663888"/>
    </source>
</evidence>
<dbReference type="SUPFAM" id="SSF52151">
    <property type="entry name" value="FabD/lysophospholipase-like"/>
    <property type="match status" value="1"/>
</dbReference>